<dbReference type="InterPro" id="IPR007569">
    <property type="entry name" value="DUF559"/>
</dbReference>
<reference evidence="2 3" key="1">
    <citation type="submission" date="2017-12" db="EMBL/GenBank/DDBJ databases">
        <title>Corynebacterium mastitidis 16-1433 Genome.</title>
        <authorList>
            <person name="Gulvik C.A."/>
        </authorList>
    </citation>
    <scope>NUCLEOTIDE SEQUENCE [LARGE SCALE GENOMIC DNA]</scope>
    <source>
        <strain evidence="2 3">16-1433</strain>
    </source>
</reference>
<evidence type="ECO:0000313" key="3">
    <source>
        <dbReference type="Proteomes" id="UP000233249"/>
    </source>
</evidence>
<organism evidence="2 3">
    <name type="scientific">Corynebacterium mastitidis</name>
    <dbReference type="NCBI Taxonomy" id="161890"/>
    <lineage>
        <taxon>Bacteria</taxon>
        <taxon>Bacillati</taxon>
        <taxon>Actinomycetota</taxon>
        <taxon>Actinomycetes</taxon>
        <taxon>Mycobacteriales</taxon>
        <taxon>Corynebacteriaceae</taxon>
        <taxon>Corynebacterium</taxon>
    </lineage>
</organism>
<name>A0A2N0X5M0_9CORY</name>
<dbReference type="Proteomes" id="UP000233249">
    <property type="component" value="Unassembled WGS sequence"/>
</dbReference>
<accession>A0A2N0X5M0</accession>
<dbReference type="STRING" id="1121365.GCA_000375365_02041"/>
<dbReference type="OrthoDB" id="4419644at2"/>
<dbReference type="Pfam" id="PF04480">
    <property type="entry name" value="DUF559"/>
    <property type="match status" value="1"/>
</dbReference>
<dbReference type="SUPFAM" id="SSF52980">
    <property type="entry name" value="Restriction endonuclease-like"/>
    <property type="match status" value="1"/>
</dbReference>
<proteinExistence type="predicted"/>
<sequence length="276" mass="30743">MISQGKLERLTHGVYVRPHADGLTRLRAVCHRWPKVIFSGTTAAHIYGWEELAWPIHGLLPRTTSPVHNSEVILTRSHNHNSRIIHGLPVTSPAITAHLLLDSWPSAKLINFLERSYAGIKGEAQYLRDSRSLSPTGRSALNKIAAKAVLGASSSTERRLAHALANKNVFTRSNVKIGPYTYDLKVIGSPLLIEVDGQRFHTNTGAFVRDRWKTNAAQRAGYTLLCYSDTCIDYVLDEVVEQIISTARSLDDKLMTDSHGVFQWHRALSHPLDSVP</sequence>
<comment type="caution">
    <text evidence="2">The sequence shown here is derived from an EMBL/GenBank/DDBJ whole genome shotgun (WGS) entry which is preliminary data.</text>
</comment>
<feature type="domain" description="DUF559" evidence="1">
    <location>
        <begin position="147"/>
        <end position="245"/>
    </location>
</feature>
<protein>
    <recommendedName>
        <fullName evidence="1">DUF559 domain-containing protein</fullName>
    </recommendedName>
</protein>
<evidence type="ECO:0000259" key="1">
    <source>
        <dbReference type="Pfam" id="PF04480"/>
    </source>
</evidence>
<dbReference type="InterPro" id="IPR011335">
    <property type="entry name" value="Restrct_endonuc-II-like"/>
</dbReference>
<dbReference type="AlphaFoldDB" id="A0A2N0X5M0"/>
<dbReference type="EMBL" id="PJAF01000031">
    <property type="protein sequence ID" value="PKF68013.1"/>
    <property type="molecule type" value="Genomic_DNA"/>
</dbReference>
<dbReference type="Gene3D" id="3.40.960.10">
    <property type="entry name" value="VSR Endonuclease"/>
    <property type="match status" value="1"/>
</dbReference>
<gene>
    <name evidence="2" type="ORF">CXB45_09350</name>
</gene>
<evidence type="ECO:0000313" key="2">
    <source>
        <dbReference type="EMBL" id="PKF68013.1"/>
    </source>
</evidence>